<dbReference type="PANTHER" id="PTHR30514:SF10">
    <property type="entry name" value="MURR_RPIR FAMILY TRANSCRIPTIONAL REGULATOR"/>
    <property type="match status" value="1"/>
</dbReference>
<name>A0A4P8KBW9_ENTAV</name>
<dbReference type="Gene3D" id="3.40.50.10490">
    <property type="entry name" value="Glucose-6-phosphate isomerase like protein, domain 1"/>
    <property type="match status" value="1"/>
</dbReference>
<dbReference type="GO" id="GO:0097367">
    <property type="term" value="F:carbohydrate derivative binding"/>
    <property type="evidence" value="ECO:0007669"/>
    <property type="project" value="InterPro"/>
</dbReference>
<dbReference type="InterPro" id="IPR047640">
    <property type="entry name" value="RpiR-like"/>
</dbReference>
<dbReference type="InterPro" id="IPR009057">
    <property type="entry name" value="Homeodomain-like_sf"/>
</dbReference>
<organism evidence="1 2">
    <name type="scientific">Enterococcus avium</name>
    <name type="common">Streptococcus avium</name>
    <dbReference type="NCBI Taxonomy" id="33945"/>
    <lineage>
        <taxon>Bacteria</taxon>
        <taxon>Bacillati</taxon>
        <taxon>Bacillota</taxon>
        <taxon>Bacilli</taxon>
        <taxon>Lactobacillales</taxon>
        <taxon>Enterococcaceae</taxon>
        <taxon>Enterococcus</taxon>
    </lineage>
</organism>
<dbReference type="GO" id="GO:1901135">
    <property type="term" value="P:carbohydrate derivative metabolic process"/>
    <property type="evidence" value="ECO:0007669"/>
    <property type="project" value="InterPro"/>
</dbReference>
<dbReference type="Proteomes" id="UP000316316">
    <property type="component" value="Unassembled WGS sequence"/>
</dbReference>
<dbReference type="PANTHER" id="PTHR30514">
    <property type="entry name" value="GLUCOKINASE"/>
    <property type="match status" value="1"/>
</dbReference>
<sequence>MSNILDFLTYLNIHGKETSYSKIIIYLLTHSEEVQSLTISEIADKCYVSPATLTRFSRHFDFSSFNELRKTLAHLVGMPPYNGLRMNEQQYQLIQRNPQAYLENYSEEIITSIQDVLKTIDIPEIDQLLKKIHEAPEVVLMGYGATLEIAKEVQMSLLSSGKILYLGETEPLQKELIQGLNQDALILLISSYGTLLTKDPELTRLINNSSAQSIFITQNTKNTLTNLFTQTIQVTSQNYVQIGTYPLTFFFDYVIRRYVSLFGQK</sequence>
<reference evidence="1 2" key="1">
    <citation type="submission" date="2017-10" db="EMBL/GenBank/DDBJ databases">
        <title>FDA dAtabase for Regulatory Grade micrObial Sequences (FDA-ARGOS): Supporting development and validation of Infectious Disease Dx tests.</title>
        <authorList>
            <person name="Campos J."/>
            <person name="Goldberg B."/>
            <person name="Tallon L.J."/>
            <person name="Sadzewicz L."/>
            <person name="Sengamalay N."/>
            <person name="Ott S."/>
            <person name="Godinez A."/>
            <person name="Nagaraj S."/>
            <person name="Vyas G."/>
            <person name="Aluvathingal J."/>
            <person name="Nadendla S."/>
            <person name="Geyer C."/>
            <person name="Nandy P."/>
            <person name="Hobson J."/>
            <person name="Sichtig H."/>
        </authorList>
    </citation>
    <scope>NUCLEOTIDE SEQUENCE [LARGE SCALE GENOMIC DNA]</scope>
    <source>
        <strain evidence="1 2">FDAARGOS_185</strain>
    </source>
</reference>
<dbReference type="InterPro" id="IPR001347">
    <property type="entry name" value="SIS_dom"/>
</dbReference>
<dbReference type="PROSITE" id="PS51071">
    <property type="entry name" value="HTH_RPIR"/>
    <property type="match status" value="1"/>
</dbReference>
<evidence type="ECO:0000313" key="1">
    <source>
        <dbReference type="EMBL" id="TRZ28494.1"/>
    </source>
</evidence>
<dbReference type="Pfam" id="PF01380">
    <property type="entry name" value="SIS"/>
    <property type="match status" value="1"/>
</dbReference>
<dbReference type="SUPFAM" id="SSF46689">
    <property type="entry name" value="Homeodomain-like"/>
    <property type="match status" value="1"/>
</dbReference>
<protein>
    <submittedName>
        <fullName evidence="1">MurR/RpiR family transcriptional regulator</fullName>
    </submittedName>
</protein>
<dbReference type="InterPro" id="IPR000281">
    <property type="entry name" value="HTH_RpiR"/>
</dbReference>
<dbReference type="AlphaFoldDB" id="A0A4P8KBW9"/>
<dbReference type="InterPro" id="IPR036388">
    <property type="entry name" value="WH-like_DNA-bd_sf"/>
</dbReference>
<dbReference type="Gene3D" id="1.10.10.10">
    <property type="entry name" value="Winged helix-like DNA-binding domain superfamily/Winged helix DNA-binding domain"/>
    <property type="match status" value="1"/>
</dbReference>
<proteinExistence type="predicted"/>
<dbReference type="SUPFAM" id="SSF53697">
    <property type="entry name" value="SIS domain"/>
    <property type="match status" value="1"/>
</dbReference>
<comment type="caution">
    <text evidence="1">The sequence shown here is derived from an EMBL/GenBank/DDBJ whole genome shotgun (WGS) entry which is preliminary data.</text>
</comment>
<evidence type="ECO:0000313" key="2">
    <source>
        <dbReference type="Proteomes" id="UP000316316"/>
    </source>
</evidence>
<dbReference type="GO" id="GO:0003677">
    <property type="term" value="F:DNA binding"/>
    <property type="evidence" value="ECO:0007669"/>
    <property type="project" value="InterPro"/>
</dbReference>
<dbReference type="Pfam" id="PF01418">
    <property type="entry name" value="HTH_6"/>
    <property type="match status" value="1"/>
</dbReference>
<dbReference type="InterPro" id="IPR046348">
    <property type="entry name" value="SIS_dom_sf"/>
</dbReference>
<accession>A0A4P8KBW9</accession>
<gene>
    <name evidence="1" type="ORF">AUF17_17415</name>
</gene>
<dbReference type="GO" id="GO:0003700">
    <property type="term" value="F:DNA-binding transcription factor activity"/>
    <property type="evidence" value="ECO:0007669"/>
    <property type="project" value="InterPro"/>
</dbReference>
<dbReference type="RefSeq" id="WP_016179060.1">
    <property type="nucleotide sequence ID" value="NZ_CAAKOC010000207.1"/>
</dbReference>
<dbReference type="EMBL" id="PDXQ01000002">
    <property type="protein sequence ID" value="TRZ28494.1"/>
    <property type="molecule type" value="Genomic_DNA"/>
</dbReference>